<organism evidence="1">
    <name type="scientific">Phenylobacterium glaciei</name>
    <dbReference type="NCBI Taxonomy" id="2803784"/>
    <lineage>
        <taxon>Bacteria</taxon>
        <taxon>Pseudomonadati</taxon>
        <taxon>Pseudomonadota</taxon>
        <taxon>Alphaproteobacteria</taxon>
        <taxon>Caulobacterales</taxon>
        <taxon>Caulobacteraceae</taxon>
        <taxon>Phenylobacterium</taxon>
    </lineage>
</organism>
<reference evidence="1" key="1">
    <citation type="submission" date="2021-01" db="EMBL/GenBank/DDBJ databases">
        <title>Genome sequence of Phenylobacterium sp. 20VBR1 isolated from a valley glaceir, Ny-Alesund, Svalbard.</title>
        <authorList>
            <person name="Thomas F.A."/>
            <person name="Krishnan K.P."/>
            <person name="Sinha R.K."/>
        </authorList>
    </citation>
    <scope>NUCLEOTIDE SEQUENCE</scope>
    <source>
        <strain evidence="1">20VBR1</strain>
    </source>
</reference>
<evidence type="ECO:0008006" key="2">
    <source>
        <dbReference type="Google" id="ProtNLM"/>
    </source>
</evidence>
<dbReference type="AlphaFoldDB" id="A0A974P6H1"/>
<evidence type="ECO:0000313" key="1">
    <source>
        <dbReference type="EMBL" id="QQZ51608.1"/>
    </source>
</evidence>
<gene>
    <name evidence="1" type="ORF">JKL49_11825</name>
</gene>
<proteinExistence type="predicted"/>
<protein>
    <recommendedName>
        <fullName evidence="2">Transposase DDE domain-containing protein</fullName>
    </recommendedName>
</protein>
<accession>A0A974P6H1</accession>
<dbReference type="EMBL" id="CP068570">
    <property type="protein sequence ID" value="QQZ51608.1"/>
    <property type="molecule type" value="Genomic_DNA"/>
</dbReference>
<sequence>MARRNSPTRCGFTAPYLESHRSLESQADWFGRRELKWRNSYSRIYLALTLYRLGSWTRPAPR</sequence>
<name>A0A974P6H1_9CAUL</name>